<evidence type="ECO:0000313" key="7">
    <source>
        <dbReference type="Proteomes" id="UP000699462"/>
    </source>
</evidence>
<protein>
    <submittedName>
        <fullName evidence="6">WD domain G-beta repeat protein</fullName>
    </submittedName>
</protein>
<keyword evidence="5" id="KW-0677">Repeat</keyword>
<dbReference type="Proteomes" id="UP000699462">
    <property type="component" value="Unassembled WGS sequence"/>
</dbReference>
<evidence type="ECO:0000256" key="1">
    <source>
        <dbReference type="ARBA" id="ARBA00004496"/>
    </source>
</evidence>
<dbReference type="OrthoDB" id="5594999at2759"/>
<dbReference type="PANTHER" id="PTHR14344:SF3">
    <property type="entry name" value="WD REPEAT-CONTAINING PROTEIN 6"/>
    <property type="match status" value="1"/>
</dbReference>
<evidence type="ECO:0000256" key="2">
    <source>
        <dbReference type="ARBA" id="ARBA00022490"/>
    </source>
</evidence>
<evidence type="ECO:0000313" key="6">
    <source>
        <dbReference type="EMBL" id="KAF8571705.1"/>
    </source>
</evidence>
<dbReference type="GO" id="GO:0005737">
    <property type="term" value="C:cytoplasm"/>
    <property type="evidence" value="ECO:0007669"/>
    <property type="project" value="UniProtKB-SubCell"/>
</dbReference>
<dbReference type="SUPFAM" id="SSF50978">
    <property type="entry name" value="WD40 repeat-like"/>
    <property type="match status" value="1"/>
</dbReference>
<keyword evidence="7" id="KW-1185">Reference proteome</keyword>
<evidence type="ECO:0000256" key="3">
    <source>
        <dbReference type="ARBA" id="ARBA00022574"/>
    </source>
</evidence>
<proteinExistence type="predicted"/>
<dbReference type="GO" id="GO:0030488">
    <property type="term" value="P:tRNA methylation"/>
    <property type="evidence" value="ECO:0007669"/>
    <property type="project" value="TreeGrafter"/>
</dbReference>
<keyword evidence="3" id="KW-0853">WD repeat</keyword>
<dbReference type="InterPro" id="IPR011047">
    <property type="entry name" value="Quinoprotein_ADH-like_sf"/>
</dbReference>
<organism evidence="6 7">
    <name type="scientific">Paragonimus westermani</name>
    <dbReference type="NCBI Taxonomy" id="34504"/>
    <lineage>
        <taxon>Eukaryota</taxon>
        <taxon>Metazoa</taxon>
        <taxon>Spiralia</taxon>
        <taxon>Lophotrochozoa</taxon>
        <taxon>Platyhelminthes</taxon>
        <taxon>Trematoda</taxon>
        <taxon>Digenea</taxon>
        <taxon>Plagiorchiida</taxon>
        <taxon>Troglotremata</taxon>
        <taxon>Troglotrematidae</taxon>
        <taxon>Paragonimus</taxon>
    </lineage>
</organism>
<evidence type="ECO:0000256" key="5">
    <source>
        <dbReference type="ARBA" id="ARBA00022737"/>
    </source>
</evidence>
<dbReference type="InterPro" id="IPR036322">
    <property type="entry name" value="WD40_repeat_dom_sf"/>
</dbReference>
<keyword evidence="4" id="KW-0819">tRNA processing</keyword>
<dbReference type="AlphaFoldDB" id="A0A8T0DUT0"/>
<dbReference type="InterPro" id="IPR051973">
    <property type="entry name" value="tRNA_Anticodon_Mtase-Reg"/>
</dbReference>
<dbReference type="InterPro" id="IPR015943">
    <property type="entry name" value="WD40/YVTN_repeat-like_dom_sf"/>
</dbReference>
<keyword evidence="2" id="KW-0963">Cytoplasm</keyword>
<comment type="caution">
    <text evidence="6">The sequence shown here is derived from an EMBL/GenBank/DDBJ whole genome shotgun (WGS) entry which is preliminary data.</text>
</comment>
<sequence length="1244" mass="136433">VLNSVIVRWQQAPVTALRFIRDTRILVVDLGCGNRVHLYDVPTGAVLWTWTFFPFVVVHHIFPLPLLHSKLMVVAVGGSRFYAGLLMGSSSCDISELFIQYRSDNIVYCSAKPSEGSVLFCFLSAHYETILVRVILNGGRLVTVAEARTPSKSSLWQGAIFSVGFLRVPSLKCLRLCSTAEDRSIAVWSQPLRKKHTDLDSEFLDSWCLLYLLKGGGVGNEVIFEARIWKLGLSEHGLLAVGEDCRIVWYPWNAMHKRIVISDLHRGHGVWSADAYFPDDNSGSVLLATGGNDGAVYVQSCRMNGFDSLAVSLDLNMYNDTTCSKVKLDCSNCVLINENSLSPKCSSRMPLKSDFPRCLFFGPDGRVFCLSDMGFILTPSITFDCFTDVRPFFRYAVSELLLRDRCESSETVNQPIAPNSFVPSDTRSWCQNVFRGYTVSGTNRSHSLAVIGDKQGQLGLFQFLRGAPHLVCTDLMELGKKIMKIVWISDTSFLVGLQNGPAVFLTTRVLTDHLCLFGEQSIHFTLPSGCTMRWANAACCPQTTDTCGLKRSVMIIGTRDGGLYSYVFSSLSCPTGSQLQSSWTLEKCHGRGGCTAITEVPNADPPAILSCGRTQGEIRQWLVRSDGSLVLTRLVPNSNSLAWIERFLVTQRGRLFALGFHSVDFKAFLLTPRNESDDFDLTLSFEALNKLARFQASCGGGNRYWDCWIPDLDGDAICSTAQLVLVEHANNPGTFALQVVERAPEQSCPSPALASVNRGAVVLHTWQTATRKKCSLTSDLICLRPSLHGRDVNCCLLLSTASCNCESGDHNQTDGPLFYCFAGSEDTCLSSWALKLDHENLSEYRLFHPPEHHRGHISSIRCLTMPVRSGCANYPVRFVGDYLITGGGRGQLCLWSLGFGVSSCRSPVRPGWLGSTRLRLTTPQAGKCSTISSEVSDNIYPACLSKQNNSSDLRIMGIACVELDSDTPTDAPLLLALAACSDGSVRLLIIQPPCSKHPKYPKFKELGTLEQLCHPPLQLLGSPACYLDMKLLSWTGSELCVLTTNTASLVECWSVHRSGVIGPLDVTDSSWNAVRNWTLASQPIGPHLIRTKPALNCIEAIHSKSPGSHIVAAIGADDGSVRVAEISCVTAPSPKWIAAAICHYAAVIRLAVMSHITASDGSFDLLSLSADQRIIHWHCVLETGTRTVNKLYPLYCSILPGIGDPHALCVNITLDKQLKVFTRRSEWALVAGTGTFLLQVELKG</sequence>
<dbReference type="PANTHER" id="PTHR14344">
    <property type="entry name" value="WD REPEAT PROTEIN"/>
    <property type="match status" value="1"/>
</dbReference>
<comment type="subcellular location">
    <subcellularLocation>
        <location evidence="1">Cytoplasm</location>
    </subcellularLocation>
</comment>
<gene>
    <name evidence="6" type="ORF">P879_00504</name>
</gene>
<dbReference type="SUPFAM" id="SSF50998">
    <property type="entry name" value="Quinoprotein alcohol dehydrogenase-like"/>
    <property type="match status" value="1"/>
</dbReference>
<name>A0A8T0DUT0_9TREM</name>
<feature type="non-terminal residue" evidence="6">
    <location>
        <position position="1244"/>
    </location>
</feature>
<reference evidence="6 7" key="1">
    <citation type="submission" date="2019-07" db="EMBL/GenBank/DDBJ databases">
        <title>Annotation for the trematode Paragonimus westermani.</title>
        <authorList>
            <person name="Choi Y.-J."/>
        </authorList>
    </citation>
    <scope>NUCLEOTIDE SEQUENCE [LARGE SCALE GENOMIC DNA]</scope>
    <source>
        <strain evidence="6">180907_Pwestermani</strain>
    </source>
</reference>
<dbReference type="Gene3D" id="2.130.10.10">
    <property type="entry name" value="YVTN repeat-like/Quinoprotein amine dehydrogenase"/>
    <property type="match status" value="1"/>
</dbReference>
<dbReference type="EMBL" id="JTDF01000367">
    <property type="protein sequence ID" value="KAF8571705.1"/>
    <property type="molecule type" value="Genomic_DNA"/>
</dbReference>
<accession>A0A8T0DUT0</accession>
<evidence type="ECO:0000256" key="4">
    <source>
        <dbReference type="ARBA" id="ARBA00022694"/>
    </source>
</evidence>